<evidence type="ECO:0008006" key="3">
    <source>
        <dbReference type="Google" id="ProtNLM"/>
    </source>
</evidence>
<accession>A0A6A1WPX0</accession>
<dbReference type="InterPro" id="IPR032675">
    <property type="entry name" value="LRR_dom_sf"/>
</dbReference>
<comment type="caution">
    <text evidence="1">The sequence shown here is derived from an EMBL/GenBank/DDBJ whole genome shotgun (WGS) entry which is preliminary data.</text>
</comment>
<protein>
    <recommendedName>
        <fullName evidence="3">TMV resistance protein N</fullName>
    </recommendedName>
</protein>
<name>A0A6A1WPX0_9ROSI</name>
<dbReference type="InterPro" id="IPR050715">
    <property type="entry name" value="LRR-SigEffector_domain"/>
</dbReference>
<dbReference type="Gene3D" id="3.80.10.10">
    <property type="entry name" value="Ribonuclease Inhibitor"/>
    <property type="match status" value="1"/>
</dbReference>
<sequence>MTSLRLLYLDETAIEELPQSFKALSCLDILSLNDCKKLSTFPTVICDLPSLKVLDISGCSRLGGTSNLSCEQYLEQVFLRGTGIKFSKNFAIQEYGSNNTRPIRGIEMMSDDSIGAFYIDYHGRLYCARNLGEESDYFLQTKSRMLCGSSLGPGLPEWYDIRSADSCVTINIQEDFNDDNSKWYGYSQVFAYEAHEHEKSSSRSFDGTQTDYSQFVEFVYQFETDEGLLKPPLVLRAPKDHSLGPQRFGVYIPAKWFLDRSNNLEGWTTLKLQFKHIAQTWR</sequence>
<dbReference type="SUPFAM" id="SSF52058">
    <property type="entry name" value="L domain-like"/>
    <property type="match status" value="1"/>
</dbReference>
<evidence type="ECO:0000313" key="2">
    <source>
        <dbReference type="Proteomes" id="UP000516437"/>
    </source>
</evidence>
<proteinExistence type="predicted"/>
<dbReference type="AlphaFoldDB" id="A0A6A1WPX0"/>
<dbReference type="Proteomes" id="UP000516437">
    <property type="component" value="Chromosome 1"/>
</dbReference>
<dbReference type="EMBL" id="RXIC02000019">
    <property type="protein sequence ID" value="KAB1227319.1"/>
    <property type="molecule type" value="Genomic_DNA"/>
</dbReference>
<gene>
    <name evidence="1" type="ORF">CJ030_MR1G000271</name>
</gene>
<dbReference type="OrthoDB" id="1828987at2759"/>
<dbReference type="PANTHER" id="PTHR45752:SF195">
    <property type="entry name" value="LEUCINE-RICH REPEAT (LRR) FAMILY PROTEIN-RELATED"/>
    <property type="match status" value="1"/>
</dbReference>
<reference evidence="1 2" key="1">
    <citation type="journal article" date="2019" name="Plant Biotechnol. J.">
        <title>The red bayberry genome and genetic basis of sex determination.</title>
        <authorList>
            <person name="Jia H.M."/>
            <person name="Jia H.J."/>
            <person name="Cai Q.L."/>
            <person name="Wang Y."/>
            <person name="Zhao H.B."/>
            <person name="Yang W.F."/>
            <person name="Wang G.Y."/>
            <person name="Li Y.H."/>
            <person name="Zhan D.L."/>
            <person name="Shen Y.T."/>
            <person name="Niu Q.F."/>
            <person name="Chang L."/>
            <person name="Qiu J."/>
            <person name="Zhao L."/>
            <person name="Xie H.B."/>
            <person name="Fu W.Y."/>
            <person name="Jin J."/>
            <person name="Li X.W."/>
            <person name="Jiao Y."/>
            <person name="Zhou C.C."/>
            <person name="Tu T."/>
            <person name="Chai C.Y."/>
            <person name="Gao J.L."/>
            <person name="Fan L.J."/>
            <person name="van de Weg E."/>
            <person name="Wang J.Y."/>
            <person name="Gao Z.S."/>
        </authorList>
    </citation>
    <scope>NUCLEOTIDE SEQUENCE [LARGE SCALE GENOMIC DNA]</scope>
    <source>
        <tissue evidence="1">Leaves</tissue>
    </source>
</reference>
<organism evidence="1 2">
    <name type="scientific">Morella rubra</name>
    <name type="common">Chinese bayberry</name>
    <dbReference type="NCBI Taxonomy" id="262757"/>
    <lineage>
        <taxon>Eukaryota</taxon>
        <taxon>Viridiplantae</taxon>
        <taxon>Streptophyta</taxon>
        <taxon>Embryophyta</taxon>
        <taxon>Tracheophyta</taxon>
        <taxon>Spermatophyta</taxon>
        <taxon>Magnoliopsida</taxon>
        <taxon>eudicotyledons</taxon>
        <taxon>Gunneridae</taxon>
        <taxon>Pentapetalae</taxon>
        <taxon>rosids</taxon>
        <taxon>fabids</taxon>
        <taxon>Fagales</taxon>
        <taxon>Myricaceae</taxon>
        <taxon>Morella</taxon>
    </lineage>
</organism>
<evidence type="ECO:0000313" key="1">
    <source>
        <dbReference type="EMBL" id="KAB1227319.1"/>
    </source>
</evidence>
<keyword evidence="2" id="KW-1185">Reference proteome</keyword>
<dbReference type="PANTHER" id="PTHR45752">
    <property type="entry name" value="LEUCINE-RICH REPEAT-CONTAINING"/>
    <property type="match status" value="1"/>
</dbReference>